<keyword evidence="2" id="KW-0732">Signal</keyword>
<evidence type="ECO:0000256" key="2">
    <source>
        <dbReference type="SAM" id="SignalP"/>
    </source>
</evidence>
<dbReference type="GeneID" id="31231518"/>
<feature type="signal peptide" evidence="2">
    <location>
        <begin position="1"/>
        <end position="22"/>
    </location>
</feature>
<evidence type="ECO:0000313" key="3">
    <source>
        <dbReference type="EMBL" id="MFC4978063.1"/>
    </source>
</evidence>
<feature type="region of interest" description="Disordered" evidence="1">
    <location>
        <begin position="30"/>
        <end position="61"/>
    </location>
</feature>
<keyword evidence="4" id="KW-1185">Reference proteome</keyword>
<feature type="compositionally biased region" description="Basic residues" evidence="1">
    <location>
        <begin position="47"/>
        <end position="61"/>
    </location>
</feature>
<dbReference type="Proteomes" id="UP001595908">
    <property type="component" value="Unassembled WGS sequence"/>
</dbReference>
<sequence>MNPDTGPVAAGPAALALPLALAAELAAPVTAAASGARPSEVRSGTGRGRRAARRRAAAVRG</sequence>
<protein>
    <submittedName>
        <fullName evidence="3">Uncharacterized protein</fullName>
    </submittedName>
</protein>
<comment type="caution">
    <text evidence="3">The sequence shown here is derived from an EMBL/GenBank/DDBJ whole genome shotgun (WGS) entry which is preliminary data.</text>
</comment>
<feature type="chain" id="PRO_5046674345" evidence="2">
    <location>
        <begin position="23"/>
        <end position="61"/>
    </location>
</feature>
<evidence type="ECO:0000256" key="1">
    <source>
        <dbReference type="SAM" id="MobiDB-lite"/>
    </source>
</evidence>
<gene>
    <name evidence="3" type="ORF">ACFPL4_06745</name>
</gene>
<evidence type="ECO:0000313" key="4">
    <source>
        <dbReference type="Proteomes" id="UP001595908"/>
    </source>
</evidence>
<dbReference type="RefSeq" id="WP_033297080.1">
    <property type="nucleotide sequence ID" value="NZ_JBFAGR010000002.1"/>
</dbReference>
<dbReference type="EMBL" id="JBHSJE010000001">
    <property type="protein sequence ID" value="MFC4978063.1"/>
    <property type="molecule type" value="Genomic_DNA"/>
</dbReference>
<proteinExistence type="predicted"/>
<accession>A0ABV9V3P3</accession>
<name>A0ABV9V3P3_STRAZ</name>
<organism evidence="3 4">
    <name type="scientific">Streptomyces atroolivaceus</name>
    <dbReference type="NCBI Taxonomy" id="66869"/>
    <lineage>
        <taxon>Bacteria</taxon>
        <taxon>Bacillati</taxon>
        <taxon>Actinomycetota</taxon>
        <taxon>Actinomycetes</taxon>
        <taxon>Kitasatosporales</taxon>
        <taxon>Streptomycetaceae</taxon>
        <taxon>Streptomyces</taxon>
    </lineage>
</organism>
<reference evidence="4" key="1">
    <citation type="journal article" date="2019" name="Int. J. Syst. Evol. Microbiol.">
        <title>The Global Catalogue of Microorganisms (GCM) 10K type strain sequencing project: providing services to taxonomists for standard genome sequencing and annotation.</title>
        <authorList>
            <consortium name="The Broad Institute Genomics Platform"/>
            <consortium name="The Broad Institute Genome Sequencing Center for Infectious Disease"/>
            <person name="Wu L."/>
            <person name="Ma J."/>
        </authorList>
    </citation>
    <scope>NUCLEOTIDE SEQUENCE [LARGE SCALE GENOMIC DNA]</scope>
    <source>
        <strain evidence="4">ICMP 257</strain>
    </source>
</reference>